<evidence type="ECO:0000256" key="1">
    <source>
        <dbReference type="SAM" id="MobiDB-lite"/>
    </source>
</evidence>
<dbReference type="KEGG" id="phet:94293108"/>
<feature type="region of interest" description="Disordered" evidence="1">
    <location>
        <begin position="221"/>
        <end position="268"/>
    </location>
</feature>
<organism evidence="2 3">
    <name type="scientific">Porcisia hertigi</name>
    <dbReference type="NCBI Taxonomy" id="2761500"/>
    <lineage>
        <taxon>Eukaryota</taxon>
        <taxon>Discoba</taxon>
        <taxon>Euglenozoa</taxon>
        <taxon>Kinetoplastea</taxon>
        <taxon>Metakinetoplastina</taxon>
        <taxon>Trypanosomatida</taxon>
        <taxon>Trypanosomatidae</taxon>
        <taxon>Leishmaniinae</taxon>
        <taxon>Porcisia</taxon>
    </lineage>
</organism>
<comment type="caution">
    <text evidence="2">The sequence shown here is derived from an EMBL/GenBank/DDBJ whole genome shotgun (WGS) entry which is preliminary data.</text>
</comment>
<dbReference type="Proteomes" id="UP000674318">
    <property type="component" value="Chromosome 6"/>
</dbReference>
<dbReference type="GeneID" id="94293108"/>
<keyword evidence="3" id="KW-1185">Reference proteome</keyword>
<protein>
    <submittedName>
        <fullName evidence="2">Uncharacterized protein</fullName>
    </submittedName>
</protein>
<gene>
    <name evidence="2" type="ORF">JKF63_07089</name>
</gene>
<sequence length="701" mass="73236">MGPPKSSPGVGFTRSGVGYLGTLHPPALTLAEPSLESMDTVRQLLSIAAGDFSSITTAENPSTALGTIGANITSHSSSANLSRSANGPGGETRSTVAMTATGFAGPRSTASSASPPLPATRILCGTGKPQVMQVGAVGGDASAITNAEARVFYMTMLVAQALRLEDYWVHLGHQIEVDQHVEFIQYCAREGFSAPKTVHLLGWWRQYRLLVRGGADAPEGSTFPALRLSDGNPQKSAPPHHSHGGGAGEHGSAGSGAGSQGKEGGTKASRRVRALSVSFVGGAPLNVDSDGFDSASASLAVPTQPLTHAEALSRELQRFVQWELEHEWAWRQVPREPIVNSATVLISPRAASSSNVMRRAPSNATAAGAGKPSRAEKAKLQQLQQQEMEAEEQRLARVASMPAENIFLTKEQIDGFLQFVVKDDLLSHTTLHIYVASHSQQLMSTPSRSERKPACFMVQVDTPMCVLPLREATRLSAFRHGMGSTDASASPALRDGATTGDTAAGGAAAPQQAPRKGSASGSGKSANRRQRSRSKLNFKEAAALAAAEAAAAAAALSNNPAGSEAALPLTAMEALRAEQAKEAAAYRVAYDEELAQAAAHQKAVQHAADIELFFENSTSNDAVKAVYASIEDEVSARQQRILQRIVALERVLGLAPSSSHGSRVGSAIAAQEGSQVAVADPKLASLGSASNISTSSTKKNK</sequence>
<reference evidence="2 3" key="1">
    <citation type="submission" date="2021-02" db="EMBL/GenBank/DDBJ databases">
        <title>Porcisia hertigi Genome sequencing and assembly.</title>
        <authorList>
            <person name="Almutairi H."/>
            <person name="Gatherer D."/>
        </authorList>
    </citation>
    <scope>NUCLEOTIDE SEQUENCE [LARGE SCALE GENOMIC DNA]</scope>
    <source>
        <strain evidence="2 3">C119</strain>
    </source>
</reference>
<feature type="region of interest" description="Disordered" evidence="1">
    <location>
        <begin position="481"/>
        <end position="535"/>
    </location>
</feature>
<feature type="compositionally biased region" description="Basic residues" evidence="1">
    <location>
        <begin position="526"/>
        <end position="535"/>
    </location>
</feature>
<evidence type="ECO:0000313" key="2">
    <source>
        <dbReference type="EMBL" id="KAG5511148.1"/>
    </source>
</evidence>
<feature type="region of interest" description="Disordered" evidence="1">
    <location>
        <begin position="355"/>
        <end position="378"/>
    </location>
</feature>
<proteinExistence type="predicted"/>
<feature type="compositionally biased region" description="Low complexity" evidence="1">
    <location>
        <begin position="495"/>
        <end position="525"/>
    </location>
</feature>
<dbReference type="OrthoDB" id="273896at2759"/>
<dbReference type="EMBL" id="JAFJZO010000006">
    <property type="protein sequence ID" value="KAG5511148.1"/>
    <property type="molecule type" value="Genomic_DNA"/>
</dbReference>
<evidence type="ECO:0000313" key="3">
    <source>
        <dbReference type="Proteomes" id="UP000674318"/>
    </source>
</evidence>
<feature type="compositionally biased region" description="Gly residues" evidence="1">
    <location>
        <begin position="244"/>
        <end position="263"/>
    </location>
</feature>
<name>A0A836LKH9_9TRYP</name>
<dbReference type="AlphaFoldDB" id="A0A836LKH9"/>
<dbReference type="RefSeq" id="XP_067759469.1">
    <property type="nucleotide sequence ID" value="XM_067903031.1"/>
</dbReference>
<accession>A0A836LKH9</accession>